<dbReference type="EMBL" id="JACASE010000006">
    <property type="protein sequence ID" value="KAF6457038.1"/>
    <property type="molecule type" value="Genomic_DNA"/>
</dbReference>
<sequence length="160" mass="17935">MSTKCLSPRCTSPLPEFLVKFICLCPLILQTGKPRAIAQVTVLALELRTSLFLLHQSLSTPLHIRIAQGLSKTPKSQPRARPVKSYSLELGRHLWFSVSSLSNSNVWISLEATVLPPSTKDRNKWPGPRLSALSKYPSCLSDPYLISDIVNIRTNFLMYE</sequence>
<evidence type="ECO:0000313" key="2">
    <source>
        <dbReference type="Proteomes" id="UP000593571"/>
    </source>
</evidence>
<dbReference type="Proteomes" id="UP000593571">
    <property type="component" value="Unassembled WGS sequence"/>
</dbReference>
<organism evidence="1 2">
    <name type="scientific">Rousettus aegyptiacus</name>
    <name type="common">Egyptian fruit bat</name>
    <name type="synonym">Pteropus aegyptiacus</name>
    <dbReference type="NCBI Taxonomy" id="9407"/>
    <lineage>
        <taxon>Eukaryota</taxon>
        <taxon>Metazoa</taxon>
        <taxon>Chordata</taxon>
        <taxon>Craniata</taxon>
        <taxon>Vertebrata</taxon>
        <taxon>Euteleostomi</taxon>
        <taxon>Mammalia</taxon>
        <taxon>Eutheria</taxon>
        <taxon>Laurasiatheria</taxon>
        <taxon>Chiroptera</taxon>
        <taxon>Yinpterochiroptera</taxon>
        <taxon>Pteropodoidea</taxon>
        <taxon>Pteropodidae</taxon>
        <taxon>Rousettinae</taxon>
        <taxon>Rousettus</taxon>
    </lineage>
</organism>
<proteinExistence type="predicted"/>
<accession>A0A7J8GB31</accession>
<name>A0A7J8GB31_ROUAE</name>
<protein>
    <submittedName>
        <fullName evidence="1">Uncharacterized protein</fullName>
    </submittedName>
</protein>
<comment type="caution">
    <text evidence="1">The sequence shown here is derived from an EMBL/GenBank/DDBJ whole genome shotgun (WGS) entry which is preliminary data.</text>
</comment>
<reference evidence="1 2" key="1">
    <citation type="journal article" date="2020" name="Nature">
        <title>Six reference-quality genomes reveal evolution of bat adaptations.</title>
        <authorList>
            <person name="Jebb D."/>
            <person name="Huang Z."/>
            <person name="Pippel M."/>
            <person name="Hughes G.M."/>
            <person name="Lavrichenko K."/>
            <person name="Devanna P."/>
            <person name="Winkler S."/>
            <person name="Jermiin L.S."/>
            <person name="Skirmuntt E.C."/>
            <person name="Katzourakis A."/>
            <person name="Burkitt-Gray L."/>
            <person name="Ray D.A."/>
            <person name="Sullivan K.A.M."/>
            <person name="Roscito J.G."/>
            <person name="Kirilenko B.M."/>
            <person name="Davalos L.M."/>
            <person name="Corthals A.P."/>
            <person name="Power M.L."/>
            <person name="Jones G."/>
            <person name="Ransome R.D."/>
            <person name="Dechmann D.K.N."/>
            <person name="Locatelli A.G."/>
            <person name="Puechmaille S.J."/>
            <person name="Fedrigo O."/>
            <person name="Jarvis E.D."/>
            <person name="Hiller M."/>
            <person name="Vernes S.C."/>
            <person name="Myers E.W."/>
            <person name="Teeling E.C."/>
        </authorList>
    </citation>
    <scope>NUCLEOTIDE SEQUENCE [LARGE SCALE GENOMIC DNA]</scope>
    <source>
        <strain evidence="1">MRouAeg1</strain>
        <tissue evidence="1">Muscle</tissue>
    </source>
</reference>
<dbReference type="AlphaFoldDB" id="A0A7J8GB31"/>
<gene>
    <name evidence="1" type="ORF">HJG63_011634</name>
</gene>
<evidence type="ECO:0000313" key="1">
    <source>
        <dbReference type="EMBL" id="KAF6457038.1"/>
    </source>
</evidence>
<keyword evidence="2" id="KW-1185">Reference proteome</keyword>